<proteinExistence type="predicted"/>
<name>A0A916X1R0_9HYPH</name>
<reference evidence="1" key="1">
    <citation type="journal article" date="2014" name="Int. J. Syst. Evol. Microbiol.">
        <title>Complete genome sequence of Corynebacterium casei LMG S-19264T (=DSM 44701T), isolated from a smear-ripened cheese.</title>
        <authorList>
            <consortium name="US DOE Joint Genome Institute (JGI-PGF)"/>
            <person name="Walter F."/>
            <person name="Albersmeier A."/>
            <person name="Kalinowski J."/>
            <person name="Ruckert C."/>
        </authorList>
    </citation>
    <scope>NUCLEOTIDE SEQUENCE</scope>
    <source>
        <strain evidence="1">CGMCC 1.12426</strain>
    </source>
</reference>
<comment type="caution">
    <text evidence="1">The sequence shown here is derived from an EMBL/GenBank/DDBJ whole genome shotgun (WGS) entry which is preliminary data.</text>
</comment>
<dbReference type="EMBL" id="BMFA01000009">
    <property type="protein sequence ID" value="GGB55756.1"/>
    <property type="molecule type" value="Genomic_DNA"/>
</dbReference>
<dbReference type="Proteomes" id="UP000605148">
    <property type="component" value="Unassembled WGS sequence"/>
</dbReference>
<keyword evidence="2" id="KW-1185">Reference proteome</keyword>
<gene>
    <name evidence="1" type="ORF">GCM10011316_29810</name>
</gene>
<dbReference type="AlphaFoldDB" id="A0A916X1R0"/>
<evidence type="ECO:0000313" key="1">
    <source>
        <dbReference type="EMBL" id="GGB55756.1"/>
    </source>
</evidence>
<sequence>MGGRCPRRAIADQCLSIFQSEGGGIPPPLPTTNGIPSRKNAVDQGGDGDVKLGLAVFAGVVRVRRGGIAQDVDNFMFRQYVASFSASRSDSQIARAATPDTSGVLDIDLAFRGQMSNVRRPLTGNIAPVSQFRGTMG</sequence>
<organism evidence="1 2">
    <name type="scientific">Roseibium aquae</name>
    <dbReference type="NCBI Taxonomy" id="1323746"/>
    <lineage>
        <taxon>Bacteria</taxon>
        <taxon>Pseudomonadati</taxon>
        <taxon>Pseudomonadota</taxon>
        <taxon>Alphaproteobacteria</taxon>
        <taxon>Hyphomicrobiales</taxon>
        <taxon>Stappiaceae</taxon>
        <taxon>Roseibium</taxon>
    </lineage>
</organism>
<reference evidence="1" key="2">
    <citation type="submission" date="2020-09" db="EMBL/GenBank/DDBJ databases">
        <authorList>
            <person name="Sun Q."/>
            <person name="Zhou Y."/>
        </authorList>
    </citation>
    <scope>NUCLEOTIDE SEQUENCE</scope>
    <source>
        <strain evidence="1">CGMCC 1.12426</strain>
    </source>
</reference>
<evidence type="ECO:0000313" key="2">
    <source>
        <dbReference type="Proteomes" id="UP000605148"/>
    </source>
</evidence>
<accession>A0A916X1R0</accession>
<protein>
    <submittedName>
        <fullName evidence="1">Uncharacterized protein</fullName>
    </submittedName>
</protein>